<proteinExistence type="predicted"/>
<protein>
    <recommendedName>
        <fullName evidence="3">DUF4348 domain-containing protein</fullName>
    </recommendedName>
</protein>
<dbReference type="InterPro" id="IPR025590">
    <property type="entry name" value="DUF4348"/>
</dbReference>
<dbReference type="EMBL" id="BMJE01000007">
    <property type="protein sequence ID" value="GGB84495.1"/>
    <property type="molecule type" value="Genomic_DNA"/>
</dbReference>
<name>A0ABQ1K140_9FLAO</name>
<comment type="caution">
    <text evidence="1">The sequence shown here is derived from an EMBL/GenBank/DDBJ whole genome shotgun (WGS) entry which is preliminary data.</text>
</comment>
<evidence type="ECO:0000313" key="1">
    <source>
        <dbReference type="EMBL" id="GGB84495.1"/>
    </source>
</evidence>
<organism evidence="1 2">
    <name type="scientific">Flavobacterium suaedae</name>
    <dbReference type="NCBI Taxonomy" id="1767027"/>
    <lineage>
        <taxon>Bacteria</taxon>
        <taxon>Pseudomonadati</taxon>
        <taxon>Bacteroidota</taxon>
        <taxon>Flavobacteriia</taxon>
        <taxon>Flavobacteriales</taxon>
        <taxon>Flavobacteriaceae</taxon>
        <taxon>Flavobacterium</taxon>
    </lineage>
</organism>
<reference evidence="2" key="1">
    <citation type="journal article" date="2019" name="Int. J. Syst. Evol. Microbiol.">
        <title>The Global Catalogue of Microorganisms (GCM) 10K type strain sequencing project: providing services to taxonomists for standard genome sequencing and annotation.</title>
        <authorList>
            <consortium name="The Broad Institute Genomics Platform"/>
            <consortium name="The Broad Institute Genome Sequencing Center for Infectious Disease"/>
            <person name="Wu L."/>
            <person name="Ma J."/>
        </authorList>
    </citation>
    <scope>NUCLEOTIDE SEQUENCE [LARGE SCALE GENOMIC DNA]</scope>
    <source>
        <strain evidence="2">CGMCC 1.15461</strain>
    </source>
</reference>
<evidence type="ECO:0000313" key="2">
    <source>
        <dbReference type="Proteomes" id="UP000615760"/>
    </source>
</evidence>
<keyword evidence="2" id="KW-1185">Reference proteome</keyword>
<dbReference type="Pfam" id="PF14254">
    <property type="entry name" value="DUF4348"/>
    <property type="match status" value="1"/>
</dbReference>
<dbReference type="PROSITE" id="PS51257">
    <property type="entry name" value="PROKAR_LIPOPROTEIN"/>
    <property type="match status" value="1"/>
</dbReference>
<evidence type="ECO:0008006" key="3">
    <source>
        <dbReference type="Google" id="ProtNLM"/>
    </source>
</evidence>
<dbReference type="Gene3D" id="3.10.450.410">
    <property type="match status" value="1"/>
</dbReference>
<dbReference type="RefSeq" id="WP_188621715.1">
    <property type="nucleotide sequence ID" value="NZ_BMJE01000007.1"/>
</dbReference>
<gene>
    <name evidence="1" type="ORF">GCM10007424_25670</name>
</gene>
<accession>A0ABQ1K140</accession>
<sequence>MKKYFILIITLTTLIACKKKVEKTSTIKSDNVTKVAPSEEIHLNIISNFFNDKEFEAFFIKFASDSTFQKSRFKFPVKRTQIDNNLNHIIRKDLTIENYMFFNFKENINKANRLFNDIEIEVRKNNDSVHYNITGMESGINTDFIFHQEEGKWLLVEINDKST</sequence>
<dbReference type="Proteomes" id="UP000615760">
    <property type="component" value="Unassembled WGS sequence"/>
</dbReference>